<keyword evidence="2 6" id="KW-0418">Kinase</keyword>
<gene>
    <name evidence="6" type="ORF">EV640_102221</name>
</gene>
<dbReference type="InterPro" id="IPR036890">
    <property type="entry name" value="HATPase_C_sf"/>
</dbReference>
<keyword evidence="1" id="KW-0808">Transferase</keyword>
<dbReference type="Proteomes" id="UP000294506">
    <property type="component" value="Unassembled WGS sequence"/>
</dbReference>
<protein>
    <submittedName>
        <fullName evidence="6">Histidine kinase/DNA gyrase B/HSP90-like ATPase</fullName>
    </submittedName>
</protein>
<sequence>MMGAQPGLRGLWEASLLVTGELDLSNVLRQIAESALTLVDAQYGALGVIDPEGQLEQFIHVGMPKELVAKIGHLPEGHGVLGAVTDTSCPIRLTDLNKDPRAVGFPEHHPPMDTFLGVPIKIREVTFGNLYLTNRSGGPFTQEDEELVKELATAAATAINNARLYGEAQRAQQLSAALGEVSSALLASPDTDAFGVLAQSVASLTGAQLVSVVVSEAVGSKLRVETARGEGAFSIEGTTMPWTDSVVSRAMKGQPGITPRDGDAPAPFIGDVPSASIMAVPLVISGDRVAALCATRFAEESPFTEGHLELLTEFATQAGLAVALAWSRVDRQRLDMVEERARIARDLHDNVIQRLFGTGLGLQALASSRPAQAATLETHVTQIDAAIADIRTAIFALQTQAPTQNARHRLLEVVSELSPRLSTIPRLVFIGPVDLILEGTLADDAVAVLRESLTNVARHAQAETVSVEINAAEAQVSITVEDDGLGLSSSLSRRSGTKNLHARASAHGGEFQLTSRSSGGTRAHWYAPVNAPSST</sequence>
<accession>A0A4R7G6K0</accession>
<dbReference type="GO" id="GO:0046983">
    <property type="term" value="F:protein dimerization activity"/>
    <property type="evidence" value="ECO:0007669"/>
    <property type="project" value="InterPro"/>
</dbReference>
<dbReference type="PANTHER" id="PTHR24421">
    <property type="entry name" value="NITRATE/NITRITE SENSOR PROTEIN NARX-RELATED"/>
    <property type="match status" value="1"/>
</dbReference>
<evidence type="ECO:0000256" key="3">
    <source>
        <dbReference type="ARBA" id="ARBA00023012"/>
    </source>
</evidence>
<dbReference type="SMART" id="SM00065">
    <property type="entry name" value="GAF"/>
    <property type="match status" value="2"/>
</dbReference>
<dbReference type="InterPro" id="IPR003018">
    <property type="entry name" value="GAF"/>
</dbReference>
<dbReference type="AlphaFoldDB" id="A0A4R7G6K0"/>
<dbReference type="Gene3D" id="3.30.565.10">
    <property type="entry name" value="Histidine kinase-like ATPase, C-terminal domain"/>
    <property type="match status" value="1"/>
</dbReference>
<dbReference type="SUPFAM" id="SSF55874">
    <property type="entry name" value="ATPase domain of HSP90 chaperone/DNA topoisomerase II/histidine kinase"/>
    <property type="match status" value="1"/>
</dbReference>
<feature type="domain" description="GAF" evidence="5">
    <location>
        <begin position="23"/>
        <end position="169"/>
    </location>
</feature>
<evidence type="ECO:0000313" key="6">
    <source>
        <dbReference type="EMBL" id="TDS86926.1"/>
    </source>
</evidence>
<feature type="region of interest" description="Disordered" evidence="4">
    <location>
        <begin position="498"/>
        <end position="535"/>
    </location>
</feature>
<evidence type="ECO:0000256" key="1">
    <source>
        <dbReference type="ARBA" id="ARBA00022679"/>
    </source>
</evidence>
<evidence type="ECO:0000259" key="5">
    <source>
        <dbReference type="SMART" id="SM00065"/>
    </source>
</evidence>
<feature type="domain" description="GAF" evidence="5">
    <location>
        <begin position="189"/>
        <end position="332"/>
    </location>
</feature>
<proteinExistence type="predicted"/>
<dbReference type="PANTHER" id="PTHR24421:SF56">
    <property type="entry name" value="OXYGEN SENSOR HISTIDINE KINASE RESPONSE REGULATOR DOST"/>
    <property type="match status" value="1"/>
</dbReference>
<evidence type="ECO:0000313" key="7">
    <source>
        <dbReference type="Proteomes" id="UP000294506"/>
    </source>
</evidence>
<dbReference type="GO" id="GO:0016020">
    <property type="term" value="C:membrane"/>
    <property type="evidence" value="ECO:0007669"/>
    <property type="project" value="InterPro"/>
</dbReference>
<dbReference type="Pfam" id="PF07730">
    <property type="entry name" value="HisKA_3"/>
    <property type="match status" value="1"/>
</dbReference>
<keyword evidence="3" id="KW-0902">Two-component regulatory system</keyword>
<dbReference type="Pfam" id="PF02518">
    <property type="entry name" value="HATPase_c"/>
    <property type="match status" value="1"/>
</dbReference>
<dbReference type="Pfam" id="PF13185">
    <property type="entry name" value="GAF_2"/>
    <property type="match status" value="1"/>
</dbReference>
<name>A0A4R7G6K0_9MICC</name>
<organism evidence="6 7">
    <name type="scientific">Nesterenkonia aurantiaca</name>
    <dbReference type="NCBI Taxonomy" id="1436010"/>
    <lineage>
        <taxon>Bacteria</taxon>
        <taxon>Bacillati</taxon>
        <taxon>Actinomycetota</taxon>
        <taxon>Actinomycetes</taxon>
        <taxon>Micrococcales</taxon>
        <taxon>Micrococcaceae</taxon>
        <taxon>Nesterenkonia</taxon>
    </lineage>
</organism>
<dbReference type="RefSeq" id="WP_166645870.1">
    <property type="nucleotide sequence ID" value="NZ_SOAN01000002.1"/>
</dbReference>
<evidence type="ECO:0000256" key="2">
    <source>
        <dbReference type="ARBA" id="ARBA00022777"/>
    </source>
</evidence>
<dbReference type="InterPro" id="IPR050482">
    <property type="entry name" value="Sensor_HK_TwoCompSys"/>
</dbReference>
<dbReference type="Gene3D" id="1.20.5.1930">
    <property type="match status" value="1"/>
</dbReference>
<keyword evidence="7" id="KW-1185">Reference proteome</keyword>
<comment type="caution">
    <text evidence="6">The sequence shown here is derived from an EMBL/GenBank/DDBJ whole genome shotgun (WGS) entry which is preliminary data.</text>
</comment>
<dbReference type="InterPro" id="IPR003594">
    <property type="entry name" value="HATPase_dom"/>
</dbReference>
<dbReference type="InterPro" id="IPR029016">
    <property type="entry name" value="GAF-like_dom_sf"/>
</dbReference>
<dbReference type="SUPFAM" id="SSF55781">
    <property type="entry name" value="GAF domain-like"/>
    <property type="match status" value="2"/>
</dbReference>
<dbReference type="InterPro" id="IPR011712">
    <property type="entry name" value="Sig_transdc_His_kin_sub3_dim/P"/>
</dbReference>
<dbReference type="Pfam" id="PF01590">
    <property type="entry name" value="GAF"/>
    <property type="match status" value="1"/>
</dbReference>
<evidence type="ECO:0000256" key="4">
    <source>
        <dbReference type="SAM" id="MobiDB-lite"/>
    </source>
</evidence>
<dbReference type="Gene3D" id="3.30.450.40">
    <property type="match status" value="2"/>
</dbReference>
<reference evidence="6 7" key="1">
    <citation type="submission" date="2019-03" db="EMBL/GenBank/DDBJ databases">
        <title>Genomic Encyclopedia of Type Strains, Phase III (KMG-III): the genomes of soil and plant-associated and newly described type strains.</title>
        <authorList>
            <person name="Whitman W."/>
        </authorList>
    </citation>
    <scope>NUCLEOTIDE SEQUENCE [LARGE SCALE GENOMIC DNA]</scope>
    <source>
        <strain evidence="6 7">DSM 27373</strain>
    </source>
</reference>
<dbReference type="EMBL" id="SOAN01000002">
    <property type="protein sequence ID" value="TDS86926.1"/>
    <property type="molecule type" value="Genomic_DNA"/>
</dbReference>
<dbReference type="GO" id="GO:0000155">
    <property type="term" value="F:phosphorelay sensor kinase activity"/>
    <property type="evidence" value="ECO:0007669"/>
    <property type="project" value="InterPro"/>
</dbReference>